<evidence type="ECO:0000259" key="13">
    <source>
        <dbReference type="Pfam" id="PF08245"/>
    </source>
</evidence>
<evidence type="ECO:0000259" key="12">
    <source>
        <dbReference type="Pfam" id="PF01225"/>
    </source>
</evidence>
<reference evidence="14" key="1">
    <citation type="submission" date="2017-11" db="EMBL/GenBank/DDBJ databases">
        <title>Draft Genome Sequence of Sporolactobacillus inulinus NBRC 111894 Isolated from Koso, a Japanese Sugar-Vegetable Fermented Beverage.</title>
        <authorList>
            <person name="Chiou T.Y."/>
            <person name="Oshima K."/>
            <person name="Suda W."/>
            <person name="Hattori M."/>
            <person name="Takahashi T."/>
        </authorList>
    </citation>
    <scope>NUCLEOTIDE SEQUENCE [LARGE SCALE GENOMIC DNA]</scope>
    <source>
        <strain evidence="14">NBRC111894</strain>
    </source>
</reference>
<keyword evidence="7" id="KW-0460">Magnesium</keyword>
<dbReference type="FunFam" id="3.40.1390.10:FF:000005">
    <property type="entry name" value="UDP-N-acetylmuramoyl-L-alanyl-D-glutamate--2,6-diaminopimelate ligase"/>
    <property type="match status" value="1"/>
</dbReference>
<dbReference type="GO" id="GO:0071555">
    <property type="term" value="P:cell wall organization"/>
    <property type="evidence" value="ECO:0007669"/>
    <property type="project" value="UniProtKB-KW"/>
</dbReference>
<evidence type="ECO:0000256" key="11">
    <source>
        <dbReference type="ARBA" id="ARBA00023316"/>
    </source>
</evidence>
<comment type="caution">
    <text evidence="14">The sequence shown here is derived from an EMBL/GenBank/DDBJ whole genome shotgun (WGS) entry which is preliminary data.</text>
</comment>
<dbReference type="InterPro" id="IPR036565">
    <property type="entry name" value="Mur-like_cat_sf"/>
</dbReference>
<feature type="domain" description="Mur ligase N-terminal catalytic" evidence="12">
    <location>
        <begin position="24"/>
        <end position="94"/>
    </location>
</feature>
<keyword evidence="9" id="KW-0573">Peptidoglycan synthesis</keyword>
<evidence type="ECO:0000313" key="14">
    <source>
        <dbReference type="EMBL" id="GAY76472.1"/>
    </source>
</evidence>
<evidence type="ECO:0000256" key="9">
    <source>
        <dbReference type="ARBA" id="ARBA00022984"/>
    </source>
</evidence>
<dbReference type="Proteomes" id="UP000319716">
    <property type="component" value="Unassembled WGS sequence"/>
</dbReference>
<evidence type="ECO:0000256" key="6">
    <source>
        <dbReference type="ARBA" id="ARBA00022840"/>
    </source>
</evidence>
<dbReference type="Pfam" id="PF01225">
    <property type="entry name" value="Mur_ligase"/>
    <property type="match status" value="1"/>
</dbReference>
<feature type="domain" description="Mur ligase central" evidence="13">
    <location>
        <begin position="106"/>
        <end position="138"/>
    </location>
</feature>
<dbReference type="PANTHER" id="PTHR23135:SF4">
    <property type="entry name" value="UDP-N-ACETYLMURAMOYL-L-ALANYL-D-GLUTAMATE--2,6-DIAMINOPIMELATE LIGASE MURE HOMOLOG, CHLOROPLASTIC"/>
    <property type="match status" value="1"/>
</dbReference>
<keyword evidence="5" id="KW-0547">Nucleotide-binding</keyword>
<keyword evidence="6" id="KW-0067">ATP-binding</keyword>
<keyword evidence="4" id="KW-0132">Cell division</keyword>
<dbReference type="SUPFAM" id="SSF53623">
    <property type="entry name" value="MurD-like peptide ligases, catalytic domain"/>
    <property type="match status" value="1"/>
</dbReference>
<dbReference type="AlphaFoldDB" id="A0A4Y1ZBL1"/>
<dbReference type="GO" id="GO:0008360">
    <property type="term" value="P:regulation of cell shape"/>
    <property type="evidence" value="ECO:0007669"/>
    <property type="project" value="UniProtKB-KW"/>
</dbReference>
<gene>
    <name evidence="14" type="ORF">NBRC111894_2026</name>
</gene>
<keyword evidence="10" id="KW-0131">Cell cycle</keyword>
<evidence type="ECO:0000256" key="10">
    <source>
        <dbReference type="ARBA" id="ARBA00023306"/>
    </source>
</evidence>
<dbReference type="GO" id="GO:0009252">
    <property type="term" value="P:peptidoglycan biosynthetic process"/>
    <property type="evidence" value="ECO:0007669"/>
    <property type="project" value="UniProtKB-KW"/>
</dbReference>
<dbReference type="EC" id="6.3.2.13" evidence="14"/>
<sequence>MKLSDCLKALDIFRQEGAGNPEIDDLMIDSRLVKPGSLFFCIKGHHIDGHRFARQAQASGASAIVAQDAVDVSIPVIRVNDTHRALAMISDYFYGHPSHELFLLGVTGTNGKTTITYLVQAIQEAAGINTGLIGTMGMHYKK</sequence>
<evidence type="ECO:0000256" key="8">
    <source>
        <dbReference type="ARBA" id="ARBA00022960"/>
    </source>
</evidence>
<dbReference type="Pfam" id="PF08245">
    <property type="entry name" value="Mur_ligase_M"/>
    <property type="match status" value="1"/>
</dbReference>
<dbReference type="InterPro" id="IPR035911">
    <property type="entry name" value="MurE/MurF_N"/>
</dbReference>
<keyword evidence="11" id="KW-0961">Cell wall biogenesis/degradation</keyword>
<comment type="pathway">
    <text evidence="1">Cell wall biogenesis; peptidoglycan biosynthesis.</text>
</comment>
<accession>A0A4Y1ZBL1</accession>
<evidence type="ECO:0000256" key="7">
    <source>
        <dbReference type="ARBA" id="ARBA00022842"/>
    </source>
</evidence>
<dbReference type="PANTHER" id="PTHR23135">
    <property type="entry name" value="MUR LIGASE FAMILY MEMBER"/>
    <property type="match status" value="1"/>
</dbReference>
<keyword evidence="3 14" id="KW-0436">Ligase</keyword>
<dbReference type="InterPro" id="IPR013221">
    <property type="entry name" value="Mur_ligase_cen"/>
</dbReference>
<protein>
    <submittedName>
        <fullName evidence="14">UDP-N-acetylmuramoylalanyl-d-glutamate-2,6-diaminopimelate ligase</fullName>
        <ecNumber evidence="14">6.3.2.13</ecNumber>
    </submittedName>
</protein>
<dbReference type="Gene3D" id="3.40.1390.10">
    <property type="entry name" value="MurE/MurF, N-terminal domain"/>
    <property type="match status" value="1"/>
</dbReference>
<evidence type="ECO:0000256" key="5">
    <source>
        <dbReference type="ARBA" id="ARBA00022741"/>
    </source>
</evidence>
<dbReference type="Gene3D" id="3.40.1190.10">
    <property type="entry name" value="Mur-like, catalytic domain"/>
    <property type="match status" value="1"/>
</dbReference>
<dbReference type="EMBL" id="BEXB01000014">
    <property type="protein sequence ID" value="GAY76472.1"/>
    <property type="molecule type" value="Genomic_DNA"/>
</dbReference>
<evidence type="ECO:0000256" key="1">
    <source>
        <dbReference type="ARBA" id="ARBA00004752"/>
    </source>
</evidence>
<evidence type="ECO:0000256" key="4">
    <source>
        <dbReference type="ARBA" id="ARBA00022618"/>
    </source>
</evidence>
<evidence type="ECO:0000256" key="3">
    <source>
        <dbReference type="ARBA" id="ARBA00022598"/>
    </source>
</evidence>
<organism evidence="14 15">
    <name type="scientific">Sporolactobacillus inulinus</name>
    <dbReference type="NCBI Taxonomy" id="2078"/>
    <lineage>
        <taxon>Bacteria</taxon>
        <taxon>Bacillati</taxon>
        <taxon>Bacillota</taxon>
        <taxon>Bacilli</taxon>
        <taxon>Bacillales</taxon>
        <taxon>Sporolactobacillaceae</taxon>
        <taxon>Sporolactobacillus</taxon>
    </lineage>
</organism>
<keyword evidence="2" id="KW-0963">Cytoplasm</keyword>
<evidence type="ECO:0000256" key="2">
    <source>
        <dbReference type="ARBA" id="ARBA00022490"/>
    </source>
</evidence>
<dbReference type="SUPFAM" id="SSF63418">
    <property type="entry name" value="MurE/MurF N-terminal domain"/>
    <property type="match status" value="1"/>
</dbReference>
<dbReference type="GO" id="GO:0005524">
    <property type="term" value="F:ATP binding"/>
    <property type="evidence" value="ECO:0007669"/>
    <property type="project" value="UniProtKB-KW"/>
</dbReference>
<evidence type="ECO:0000313" key="15">
    <source>
        <dbReference type="Proteomes" id="UP000319716"/>
    </source>
</evidence>
<name>A0A4Y1ZBL1_9BACL</name>
<dbReference type="GO" id="GO:0008765">
    <property type="term" value="F:UDP-N-acetylmuramoylalanyl-D-glutamate-2,6-diaminopimelate ligase activity"/>
    <property type="evidence" value="ECO:0007669"/>
    <property type="project" value="UniProtKB-EC"/>
</dbReference>
<keyword evidence="8" id="KW-0133">Cell shape</keyword>
<proteinExistence type="predicted"/>
<dbReference type="GO" id="GO:0051301">
    <property type="term" value="P:cell division"/>
    <property type="evidence" value="ECO:0007669"/>
    <property type="project" value="UniProtKB-KW"/>
</dbReference>
<dbReference type="InterPro" id="IPR000713">
    <property type="entry name" value="Mur_ligase_N"/>
</dbReference>